<accession>A0AAP0N3G7</accession>
<reference evidence="1 2" key="1">
    <citation type="journal article" date="2024" name="Plant J.">
        <title>Genome sequences and population genomics reveal climatic adaptation and genomic divergence between two closely related sweetgum species.</title>
        <authorList>
            <person name="Xu W.Q."/>
            <person name="Ren C.Q."/>
            <person name="Zhang X.Y."/>
            <person name="Comes H.P."/>
            <person name="Liu X.H."/>
            <person name="Li Y.G."/>
            <person name="Kettle C.J."/>
            <person name="Jalonen R."/>
            <person name="Gaisberger H."/>
            <person name="Ma Y.Z."/>
            <person name="Qiu Y.X."/>
        </authorList>
    </citation>
    <scope>NUCLEOTIDE SEQUENCE [LARGE SCALE GENOMIC DNA]</scope>
    <source>
        <strain evidence="1">Hangzhou</strain>
    </source>
</reference>
<dbReference type="EMBL" id="JBBPBK010000220">
    <property type="protein sequence ID" value="KAK9266147.1"/>
    <property type="molecule type" value="Genomic_DNA"/>
</dbReference>
<dbReference type="Proteomes" id="UP001415857">
    <property type="component" value="Unassembled WGS sequence"/>
</dbReference>
<comment type="caution">
    <text evidence="1">The sequence shown here is derived from an EMBL/GenBank/DDBJ whole genome shotgun (WGS) entry which is preliminary data.</text>
</comment>
<dbReference type="AlphaFoldDB" id="A0AAP0N3G7"/>
<evidence type="ECO:0000313" key="2">
    <source>
        <dbReference type="Proteomes" id="UP001415857"/>
    </source>
</evidence>
<proteinExistence type="predicted"/>
<evidence type="ECO:0000313" key="1">
    <source>
        <dbReference type="EMBL" id="KAK9266147.1"/>
    </source>
</evidence>
<gene>
    <name evidence="1" type="ORF">L1049_001631</name>
</gene>
<protein>
    <submittedName>
        <fullName evidence="1">Uncharacterized protein</fullName>
    </submittedName>
</protein>
<keyword evidence="2" id="KW-1185">Reference proteome</keyword>
<name>A0AAP0N3G7_LIQFO</name>
<organism evidence="1 2">
    <name type="scientific">Liquidambar formosana</name>
    <name type="common">Formosan gum</name>
    <dbReference type="NCBI Taxonomy" id="63359"/>
    <lineage>
        <taxon>Eukaryota</taxon>
        <taxon>Viridiplantae</taxon>
        <taxon>Streptophyta</taxon>
        <taxon>Embryophyta</taxon>
        <taxon>Tracheophyta</taxon>
        <taxon>Spermatophyta</taxon>
        <taxon>Magnoliopsida</taxon>
        <taxon>eudicotyledons</taxon>
        <taxon>Gunneridae</taxon>
        <taxon>Pentapetalae</taxon>
        <taxon>Saxifragales</taxon>
        <taxon>Altingiaceae</taxon>
        <taxon>Liquidambar</taxon>
    </lineage>
</organism>
<sequence length="85" mass="9370">MSSDNSITHCPQILVLSHSAVLLQKTTHNLCTAFGYDEDLYHRNLSKIEVGCMVNIYDLSVPSLEILIALVGLRSLDMLLVDPVA</sequence>